<dbReference type="RefSeq" id="WP_109363520.1">
    <property type="nucleotide sequence ID" value="NZ_JBJVNI010000021.1"/>
</dbReference>
<accession>A0ABW9I265</accession>
<evidence type="ECO:0000313" key="1">
    <source>
        <dbReference type="EMBL" id="MFM9613579.1"/>
    </source>
</evidence>
<comment type="caution">
    <text evidence="1">The sequence shown here is derived from an EMBL/GenBank/DDBJ whole genome shotgun (WGS) entry which is preliminary data.</text>
</comment>
<dbReference type="Proteomes" id="UP001631957">
    <property type="component" value="Unassembled WGS sequence"/>
</dbReference>
<name>A0ABW9I265_9ACTN</name>
<sequence length="144" mass="16660">MNRIEFFPYRLDGEPGPLRGIRVDGRDLREQVADATRALWRRELAEDWADETEDEVERFLLEQHAGLHVEVFTTDHFRTPAPDAFLLGCPCGIWACWPLTARIAMTDTTVTWSDFRQPNREHWGELPLGPFQFDRAAYDSALTP</sequence>
<protein>
    <submittedName>
        <fullName evidence="1">Uncharacterized protein</fullName>
    </submittedName>
</protein>
<organism evidence="1 2">
    <name type="scientific">Streptomyces niveiscabiei</name>
    <dbReference type="NCBI Taxonomy" id="164115"/>
    <lineage>
        <taxon>Bacteria</taxon>
        <taxon>Bacillati</taxon>
        <taxon>Actinomycetota</taxon>
        <taxon>Actinomycetes</taxon>
        <taxon>Kitasatosporales</taxon>
        <taxon>Streptomycetaceae</taxon>
        <taxon>Streptomyces</taxon>
    </lineage>
</organism>
<evidence type="ECO:0000313" key="2">
    <source>
        <dbReference type="Proteomes" id="UP001631957"/>
    </source>
</evidence>
<gene>
    <name evidence="1" type="ORF">ACKI18_33440</name>
</gene>
<keyword evidence="2" id="KW-1185">Reference proteome</keyword>
<proteinExistence type="predicted"/>
<reference evidence="1 2" key="1">
    <citation type="submission" date="2024-12" db="EMBL/GenBank/DDBJ databases">
        <title>Forecasting of Potato common scab and diversities of Pathogenic streptomyces spp. in china.</title>
        <authorList>
            <person name="Handique U."/>
            <person name="Wu J."/>
        </authorList>
    </citation>
    <scope>NUCLEOTIDE SEQUENCE [LARGE SCALE GENOMIC DNA]</scope>
    <source>
        <strain evidence="1 2">ZRIMU1530</strain>
    </source>
</reference>
<dbReference type="EMBL" id="JBJVNI010000021">
    <property type="protein sequence ID" value="MFM9613579.1"/>
    <property type="molecule type" value="Genomic_DNA"/>
</dbReference>